<dbReference type="InterPro" id="IPR002110">
    <property type="entry name" value="Ankyrin_rpt"/>
</dbReference>
<feature type="non-terminal residue" evidence="2">
    <location>
        <position position="98"/>
    </location>
</feature>
<dbReference type="EMBL" id="VZUH01089273">
    <property type="protein sequence ID" value="NXU95283.1"/>
    <property type="molecule type" value="Genomic_DNA"/>
</dbReference>
<dbReference type="SMART" id="SM00248">
    <property type="entry name" value="ANK"/>
    <property type="match status" value="3"/>
</dbReference>
<dbReference type="PRINTS" id="PR01415">
    <property type="entry name" value="ANKYRIN"/>
</dbReference>
<feature type="repeat" description="ANK" evidence="1">
    <location>
        <begin position="1"/>
        <end position="32"/>
    </location>
</feature>
<protein>
    <submittedName>
        <fullName evidence="2">ANKR7 protein</fullName>
    </submittedName>
</protein>
<accession>A0A7L3PVP2</accession>
<dbReference type="PANTHER" id="PTHR24147:SF53">
    <property type="entry name" value="ANKYRIN REPEAT DOMAIN 26"/>
    <property type="match status" value="1"/>
</dbReference>
<dbReference type="Proteomes" id="UP000551443">
    <property type="component" value="Unassembled WGS sequence"/>
</dbReference>
<evidence type="ECO:0000313" key="3">
    <source>
        <dbReference type="Proteomes" id="UP000551443"/>
    </source>
</evidence>
<reference evidence="2 3" key="1">
    <citation type="submission" date="2019-09" db="EMBL/GenBank/DDBJ databases">
        <title>Bird 10,000 Genomes (B10K) Project - Family phase.</title>
        <authorList>
            <person name="Zhang G."/>
        </authorList>
    </citation>
    <scope>NUCLEOTIDE SEQUENCE [LARGE SCALE GENOMIC DNA]</scope>
    <source>
        <strain evidence="2">OUT-0059</strain>
        <tissue evidence="2">Muscle</tissue>
    </source>
</reference>
<dbReference type="PANTHER" id="PTHR24147">
    <property type="entry name" value="ANKYRIN REPEAT DOMAIN 36-RELATED"/>
    <property type="match status" value="1"/>
</dbReference>
<name>A0A7L3PVP2_9DEND</name>
<gene>
    <name evidence="2" type="primary">Ankrd7_4</name>
    <name evidence="2" type="ORF">XIPELE_R10949</name>
</gene>
<dbReference type="PROSITE" id="PS50088">
    <property type="entry name" value="ANK_REPEAT"/>
    <property type="match status" value="2"/>
</dbReference>
<evidence type="ECO:0000313" key="2">
    <source>
        <dbReference type="EMBL" id="NXU95283.1"/>
    </source>
</evidence>
<sequence length="98" mass="10615">SRTPLHLACMNGHETVVQFLVVKNCYINPRGKFKKSALIQAVEHQHRDCVAILIESGASHGLGAAGCNTALHSAVMVSSRFLVELLLEYGADLNVTNE</sequence>
<dbReference type="SUPFAM" id="SSF48403">
    <property type="entry name" value="Ankyrin repeat"/>
    <property type="match status" value="1"/>
</dbReference>
<proteinExistence type="predicted"/>
<dbReference type="Pfam" id="PF12796">
    <property type="entry name" value="Ank_2"/>
    <property type="match status" value="1"/>
</dbReference>
<feature type="repeat" description="ANK" evidence="1">
    <location>
        <begin position="66"/>
        <end position="98"/>
    </location>
</feature>
<keyword evidence="1" id="KW-0040">ANK repeat</keyword>
<dbReference type="InterPro" id="IPR036770">
    <property type="entry name" value="Ankyrin_rpt-contain_sf"/>
</dbReference>
<evidence type="ECO:0000256" key="1">
    <source>
        <dbReference type="PROSITE-ProRule" id="PRU00023"/>
    </source>
</evidence>
<dbReference type="AlphaFoldDB" id="A0A7L3PVP2"/>
<organism evidence="2 3">
    <name type="scientific">Xiphorhynchus elegans</name>
    <name type="common">elegant woodcreeper</name>
    <dbReference type="NCBI Taxonomy" id="269412"/>
    <lineage>
        <taxon>Eukaryota</taxon>
        <taxon>Metazoa</taxon>
        <taxon>Chordata</taxon>
        <taxon>Craniata</taxon>
        <taxon>Vertebrata</taxon>
        <taxon>Euteleostomi</taxon>
        <taxon>Archelosauria</taxon>
        <taxon>Archosauria</taxon>
        <taxon>Dinosauria</taxon>
        <taxon>Saurischia</taxon>
        <taxon>Theropoda</taxon>
        <taxon>Coelurosauria</taxon>
        <taxon>Aves</taxon>
        <taxon>Neognathae</taxon>
        <taxon>Neoaves</taxon>
        <taxon>Telluraves</taxon>
        <taxon>Australaves</taxon>
        <taxon>Passeriformes</taxon>
        <taxon>Dendrocolaptidae</taxon>
        <taxon>Xiphorhynchus</taxon>
    </lineage>
</organism>
<comment type="caution">
    <text evidence="2">The sequence shown here is derived from an EMBL/GenBank/DDBJ whole genome shotgun (WGS) entry which is preliminary data.</text>
</comment>
<keyword evidence="3" id="KW-1185">Reference proteome</keyword>
<dbReference type="InterPro" id="IPR050657">
    <property type="entry name" value="Ankyrin_repeat_domain"/>
</dbReference>
<dbReference type="Gene3D" id="1.25.40.20">
    <property type="entry name" value="Ankyrin repeat-containing domain"/>
    <property type="match status" value="1"/>
</dbReference>
<dbReference type="PROSITE" id="PS50297">
    <property type="entry name" value="ANK_REP_REGION"/>
    <property type="match status" value="2"/>
</dbReference>
<feature type="non-terminal residue" evidence="2">
    <location>
        <position position="1"/>
    </location>
</feature>